<dbReference type="Pfam" id="PF13661">
    <property type="entry name" value="2OG-FeII_Oxy_4"/>
    <property type="match status" value="1"/>
</dbReference>
<dbReference type="InterPro" id="IPR051842">
    <property type="entry name" value="uS12_prolyl_hydroxylase"/>
</dbReference>
<dbReference type="InterPro" id="IPR039558">
    <property type="entry name" value="TPA1/OFD1_N"/>
</dbReference>
<dbReference type="NCBIfam" id="NF041706">
    <property type="entry name" value="2OG_matur_YhhC"/>
    <property type="match status" value="1"/>
</dbReference>
<dbReference type="Gene3D" id="2.60.120.620">
    <property type="entry name" value="q2cbj1_9rhob like domain"/>
    <property type="match status" value="1"/>
</dbReference>
<proteinExistence type="predicted"/>
<evidence type="ECO:0000313" key="3">
    <source>
        <dbReference type="Proteomes" id="UP001595957"/>
    </source>
</evidence>
<dbReference type="Proteomes" id="UP001595957">
    <property type="component" value="Unassembled WGS sequence"/>
</dbReference>
<sequence>MTPHFEDAIAAVAPFPHASIPAILSPDEAAAALSWLTFEAPWSLRTESFYEQYEFSLLDVEIPRELRDLIAPGFIDALRTFLQDRVGAPDRLDLVNASAHKLIPGQTIRLHNDFIGEEETHRVLIQLNDGWSAENGGILMLFNSHRPEDVASAYLPVHASGFAFEISPRSFHAVSTIRSGERFTLVYTFRAS</sequence>
<keyword evidence="3" id="KW-1185">Reference proteome</keyword>
<evidence type="ECO:0000313" key="2">
    <source>
        <dbReference type="EMBL" id="MFC4595609.1"/>
    </source>
</evidence>
<dbReference type="EMBL" id="JBHSFZ010000048">
    <property type="protein sequence ID" value="MFC4595609.1"/>
    <property type="molecule type" value="Genomic_DNA"/>
</dbReference>
<name>A0ABV9F355_9SPHN</name>
<dbReference type="PANTHER" id="PTHR12117:SF0">
    <property type="entry name" value="PROLYL 3-HYDROXYLASE OGFOD1"/>
    <property type="match status" value="1"/>
</dbReference>
<evidence type="ECO:0000259" key="1">
    <source>
        <dbReference type="Pfam" id="PF13661"/>
    </source>
</evidence>
<organism evidence="2 3">
    <name type="scientific">Sphingobium tyrosinilyticum</name>
    <dbReference type="NCBI Taxonomy" id="2715436"/>
    <lineage>
        <taxon>Bacteria</taxon>
        <taxon>Pseudomonadati</taxon>
        <taxon>Pseudomonadota</taxon>
        <taxon>Alphaproteobacteria</taxon>
        <taxon>Sphingomonadales</taxon>
        <taxon>Sphingomonadaceae</taxon>
        <taxon>Sphingobium</taxon>
    </lineage>
</organism>
<dbReference type="PANTHER" id="PTHR12117">
    <property type="entry name" value="HISTONE ACETYLTRANSFERASE COMPLEX"/>
    <property type="match status" value="1"/>
</dbReference>
<protein>
    <submittedName>
        <fullName evidence="2">Cyclophane-containing peptide 2OG-Fe(II) oxygenase YhhC</fullName>
    </submittedName>
</protein>
<reference evidence="3" key="1">
    <citation type="journal article" date="2019" name="Int. J. Syst. Evol. Microbiol.">
        <title>The Global Catalogue of Microorganisms (GCM) 10K type strain sequencing project: providing services to taxonomists for standard genome sequencing and annotation.</title>
        <authorList>
            <consortium name="The Broad Institute Genomics Platform"/>
            <consortium name="The Broad Institute Genome Sequencing Center for Infectious Disease"/>
            <person name="Wu L."/>
            <person name="Ma J."/>
        </authorList>
    </citation>
    <scope>NUCLEOTIDE SEQUENCE [LARGE SCALE GENOMIC DNA]</scope>
    <source>
        <strain evidence="3">NBRC 103632</strain>
    </source>
</reference>
<feature type="domain" description="Prolyl 3,4-dihydroxylase TPA1/OFD1 N-terminal" evidence="1">
    <location>
        <begin position="100"/>
        <end position="185"/>
    </location>
</feature>
<dbReference type="RefSeq" id="WP_380805982.1">
    <property type="nucleotide sequence ID" value="NZ_JBHSFZ010000048.1"/>
</dbReference>
<comment type="caution">
    <text evidence="2">The sequence shown here is derived from an EMBL/GenBank/DDBJ whole genome shotgun (WGS) entry which is preliminary data.</text>
</comment>
<gene>
    <name evidence="2" type="primary">yhhC</name>
    <name evidence="2" type="ORF">ACFO3E_15665</name>
</gene>
<accession>A0ABV9F355</accession>